<evidence type="ECO:0000256" key="9">
    <source>
        <dbReference type="HAMAP-Rule" id="MF_00131"/>
    </source>
</evidence>
<dbReference type="Gene3D" id="3.20.20.70">
    <property type="entry name" value="Aldolase class I"/>
    <property type="match status" value="1"/>
</dbReference>
<name>A0A0V8GGG1_9BACL</name>
<dbReference type="GO" id="GO:0004834">
    <property type="term" value="F:tryptophan synthase activity"/>
    <property type="evidence" value="ECO:0007669"/>
    <property type="project" value="UniProtKB-UniRule"/>
</dbReference>
<keyword evidence="6 9" id="KW-0057">Aromatic amino acid biosynthesis</keyword>
<dbReference type="RefSeq" id="WP_058265121.1">
    <property type="nucleotide sequence ID" value="NZ_FMYN01000002.1"/>
</dbReference>
<comment type="function">
    <text evidence="1 9">The alpha subunit is responsible for the aldol cleavage of indoleglycerol phosphate to indole and glyceraldehyde 3-phosphate.</text>
</comment>
<evidence type="ECO:0000313" key="12">
    <source>
        <dbReference type="Proteomes" id="UP000053797"/>
    </source>
</evidence>
<dbReference type="PANTHER" id="PTHR43406">
    <property type="entry name" value="TRYPTOPHAN SYNTHASE, ALPHA CHAIN"/>
    <property type="match status" value="1"/>
</dbReference>
<evidence type="ECO:0000313" key="11">
    <source>
        <dbReference type="EMBL" id="KSU49249.1"/>
    </source>
</evidence>
<evidence type="ECO:0000256" key="5">
    <source>
        <dbReference type="ARBA" id="ARBA00022822"/>
    </source>
</evidence>
<gene>
    <name evidence="9" type="primary">trpA</name>
    <name evidence="11" type="ORF">AS033_07725</name>
</gene>
<organism evidence="11 12">
    <name type="scientific">Exiguobacterium indicum</name>
    <dbReference type="NCBI Taxonomy" id="296995"/>
    <lineage>
        <taxon>Bacteria</taxon>
        <taxon>Bacillati</taxon>
        <taxon>Bacillota</taxon>
        <taxon>Bacilli</taxon>
        <taxon>Bacillales</taxon>
        <taxon>Bacillales Family XII. Incertae Sedis</taxon>
        <taxon>Exiguobacterium</taxon>
    </lineage>
</organism>
<dbReference type="InterPro" id="IPR013785">
    <property type="entry name" value="Aldolase_TIM"/>
</dbReference>
<comment type="caution">
    <text evidence="11">The sequence shown here is derived from an EMBL/GenBank/DDBJ whole genome shotgun (WGS) entry which is preliminary data.</text>
</comment>
<accession>A0A0V8GGG1</accession>
<dbReference type="FunFam" id="3.20.20.70:FF:000037">
    <property type="entry name" value="Tryptophan synthase alpha chain"/>
    <property type="match status" value="1"/>
</dbReference>
<evidence type="ECO:0000256" key="10">
    <source>
        <dbReference type="RuleBase" id="RU003662"/>
    </source>
</evidence>
<evidence type="ECO:0000256" key="1">
    <source>
        <dbReference type="ARBA" id="ARBA00003365"/>
    </source>
</evidence>
<feature type="active site" description="Proton acceptor" evidence="9">
    <location>
        <position position="59"/>
    </location>
</feature>
<evidence type="ECO:0000256" key="8">
    <source>
        <dbReference type="ARBA" id="ARBA00049047"/>
    </source>
</evidence>
<evidence type="ECO:0000256" key="2">
    <source>
        <dbReference type="ARBA" id="ARBA00004733"/>
    </source>
</evidence>
<sequence length="260" mass="27853">MRLETAIRTVTSKGEKTFIPYVMGGDGGIDQLPEILSFLAESGATAIEVGVPFSDPVADGPVIQEAGLRALEANVGLKDVLEAVRVARQTVDVPVVLMTYLNPIFRYGLTAFLATCRKVGVDGLIIPDLPLEQSEQFFEQEDKSDIALVQLVSLTSPMERIQKIADKSEGFLYAVTVNGTTGGQTTFDTALEDHLANVAANSPVPVLAGFGISTPEHVKQLSRPVSGVIVGSKIVDLLHQNDRETIQQLMAARLATTPSH</sequence>
<reference evidence="11 12" key="1">
    <citation type="journal article" date="2015" name="Int. J. Syst. Evol. Microbiol.">
        <title>Exiguobacterium enclense sp. nov., isolated from sediment.</title>
        <authorList>
            <person name="Dastager S.G."/>
            <person name="Mawlankar R."/>
            <person name="Sonalkar V.V."/>
            <person name="Thorat M.N."/>
            <person name="Mual P."/>
            <person name="Verma A."/>
            <person name="Krishnamurthi S."/>
            <person name="Tang S.K."/>
            <person name="Li W.J."/>
        </authorList>
    </citation>
    <scope>NUCLEOTIDE SEQUENCE [LARGE SCALE GENOMIC DNA]</scope>
    <source>
        <strain evidence="11 12">NIO-1109</strain>
    </source>
</reference>
<feature type="active site" description="Proton acceptor" evidence="9">
    <location>
        <position position="48"/>
    </location>
</feature>
<proteinExistence type="inferred from homology"/>
<dbReference type="PANTHER" id="PTHR43406:SF1">
    <property type="entry name" value="TRYPTOPHAN SYNTHASE ALPHA CHAIN, CHLOROPLASTIC"/>
    <property type="match status" value="1"/>
</dbReference>
<dbReference type="InterPro" id="IPR011060">
    <property type="entry name" value="RibuloseP-bd_barrel"/>
</dbReference>
<evidence type="ECO:0000256" key="3">
    <source>
        <dbReference type="ARBA" id="ARBA00011270"/>
    </source>
</evidence>
<dbReference type="AlphaFoldDB" id="A0A0V8GGG1"/>
<dbReference type="SUPFAM" id="SSF51366">
    <property type="entry name" value="Ribulose-phoshate binding barrel"/>
    <property type="match status" value="1"/>
</dbReference>
<dbReference type="NCBIfam" id="TIGR00262">
    <property type="entry name" value="trpA"/>
    <property type="match status" value="1"/>
</dbReference>
<comment type="subunit">
    <text evidence="3 9">Tetramer of two alpha and two beta chains.</text>
</comment>
<protein>
    <recommendedName>
        <fullName evidence="9">Tryptophan synthase alpha chain</fullName>
        <ecNumber evidence="9">4.2.1.20</ecNumber>
    </recommendedName>
</protein>
<dbReference type="HAMAP" id="MF_00131">
    <property type="entry name" value="Trp_synth_alpha"/>
    <property type="match status" value="1"/>
</dbReference>
<dbReference type="InterPro" id="IPR018204">
    <property type="entry name" value="Trp_synthase_alpha_AS"/>
</dbReference>
<keyword evidence="5 9" id="KW-0822">Tryptophan biosynthesis</keyword>
<dbReference type="PROSITE" id="PS00167">
    <property type="entry name" value="TRP_SYNTHASE_ALPHA"/>
    <property type="match status" value="1"/>
</dbReference>
<dbReference type="InterPro" id="IPR002028">
    <property type="entry name" value="Trp_synthase_suA"/>
</dbReference>
<comment type="catalytic activity">
    <reaction evidence="8 9">
        <text>(1S,2R)-1-C-(indol-3-yl)glycerol 3-phosphate + L-serine = D-glyceraldehyde 3-phosphate + L-tryptophan + H2O</text>
        <dbReference type="Rhea" id="RHEA:10532"/>
        <dbReference type="ChEBI" id="CHEBI:15377"/>
        <dbReference type="ChEBI" id="CHEBI:33384"/>
        <dbReference type="ChEBI" id="CHEBI:57912"/>
        <dbReference type="ChEBI" id="CHEBI:58866"/>
        <dbReference type="ChEBI" id="CHEBI:59776"/>
        <dbReference type="EC" id="4.2.1.20"/>
    </reaction>
</comment>
<keyword evidence="4 9" id="KW-0028">Amino-acid biosynthesis</keyword>
<dbReference type="CDD" id="cd04724">
    <property type="entry name" value="Tryptophan_synthase_alpha"/>
    <property type="match status" value="1"/>
</dbReference>
<evidence type="ECO:0000256" key="6">
    <source>
        <dbReference type="ARBA" id="ARBA00023141"/>
    </source>
</evidence>
<dbReference type="GO" id="GO:0005829">
    <property type="term" value="C:cytosol"/>
    <property type="evidence" value="ECO:0007669"/>
    <property type="project" value="TreeGrafter"/>
</dbReference>
<evidence type="ECO:0000256" key="7">
    <source>
        <dbReference type="ARBA" id="ARBA00023239"/>
    </source>
</evidence>
<comment type="pathway">
    <text evidence="2 9">Amino-acid biosynthesis; L-tryptophan biosynthesis; L-tryptophan from chorismate: step 5/5.</text>
</comment>
<comment type="similarity">
    <text evidence="9 10">Belongs to the TrpA family.</text>
</comment>
<dbReference type="EMBL" id="LNQL01000002">
    <property type="protein sequence ID" value="KSU49249.1"/>
    <property type="molecule type" value="Genomic_DNA"/>
</dbReference>
<dbReference type="OrthoDB" id="9804578at2"/>
<dbReference type="SMR" id="A0A0V8GGG1"/>
<evidence type="ECO:0000256" key="4">
    <source>
        <dbReference type="ARBA" id="ARBA00022605"/>
    </source>
</evidence>
<keyword evidence="7 9" id="KW-0456">Lyase</keyword>
<dbReference type="Proteomes" id="UP000053797">
    <property type="component" value="Unassembled WGS sequence"/>
</dbReference>
<dbReference type="Pfam" id="PF00290">
    <property type="entry name" value="Trp_syntA"/>
    <property type="match status" value="1"/>
</dbReference>
<dbReference type="UniPathway" id="UPA00035">
    <property type="reaction ID" value="UER00044"/>
</dbReference>
<dbReference type="EC" id="4.2.1.20" evidence="9"/>